<feature type="domain" description="NEL" evidence="8">
    <location>
        <begin position="925"/>
        <end position="1214"/>
    </location>
</feature>
<sequence>MPTTLDYPTNNALMDTFVADHGAVIKSPAGFARELIRAHARKHWALDIDPDAICLTILRFNSPPAVAPYPAVVQHALTLTEALLSNVQRRSGLARWFDFIQPWRPGGIALRRVDNLLPNFTVQTYEGLYKRTTPQLYDTSTHINLSPDLFKQFIKDTQLPSQYHDYLEQLLSTHGRYFPVLAKAAYLKAAFYQVQERTLSQADQLLALEAVGLSSSQSWETLTPAKLSETFAAASHIVVSPLKVHRYTATDILLIQDRRSRRTLLYIPGNSSPLHGFENQHKVSEWLAIQCREPSKRLALATHFQERDISDGLFISGLHSALEGVANYPHWFRGGSWPPRQYVHAGEKISGDPFDSVRDSLQRRLRADAKSIIHNRHEAMLEGLAEGLTRSLVFTGLIALMVPEAVPFIIGLSTTLIGVGAVQAHQGKTLEERQQAAQRIEFGLFNALPLALEGVVSVAVSASGSTPVVEELTTAESARPSTRIGSDSASPSVLRPRFEMAPPNLRQLGPDLRQSLRAFEAAPDSVQGAPNVHGPSGMLDIYHADGHYFVPIHDKAYEVCWEESARQWRITSPDGTGKQGPFIKQLETGQWDIDLPGLKGGMDDFSVPSAGPSRPVPSATVPSTARPSLHAQVQALYPGFSDQQAAEFIAGLRANGTSIEIQLARLSMDFQSLDRSLERWVNGPMSWQPVTETHSVPITAIARRNAADCIKRCWQRQTPVTGVAARHLNGYMLDLSGLVIGDLPYLPGDLSHVTAINLSHTLMSQQSVSALVSKCLELSWLNAENNFLSVIPVGIRNLRQLTRLTLANNRIVLTGDMVQTLRRLPSLRLLNLERNPIGPLLDVSEMPQLLNLFLRSTGLQDTPIGVFEIPNLMALDLRGNRITTLPEAFYESPGAVRHTLLDGNPLSAGTGARISALGGPWVFTELADNPEFWLYQTPALERVRRREIWELFWSQLHGADFFEVVSRLQGSADFSLSRADVTHRLWNVLEAGAEDQALRSRLIAMAAFPETCVDGAAVIFSNMELEVLVTKARTMAAGGREGPQLLKLIRGLFRLEEVDAIARLDAASRVGFTEDVEVLLAYRVGLASRLELPIGTRTMQFSTSADVSNQALAEATQTVLNHETPEALTDFAIKRDFWIDHLKRQYANELTACQRPTAMRMEALDDLQSENPLSDETYKREADAILRQRQLDEERLMKQLTEAELAGGAAANEV</sequence>
<keyword evidence="6" id="KW-0808">Transferase</keyword>
<comment type="PTM">
    <text evidence="6">Ubiquitinated in the presence of host E1 ubiquitin-activating enzyme, E2 ubiquitin-conjugating enzyme and ubiquitin.</text>
</comment>
<gene>
    <name evidence="9" type="ORF">IV01_03320</name>
</gene>
<feature type="compositionally biased region" description="Polar residues" evidence="7">
    <location>
        <begin position="475"/>
        <end position="491"/>
    </location>
</feature>
<evidence type="ECO:0000313" key="10">
    <source>
        <dbReference type="Proteomes" id="UP000028631"/>
    </source>
</evidence>
<keyword evidence="6" id="KW-0964">Secreted</keyword>
<name>A0A085VQ87_PSESX</name>
<evidence type="ECO:0000256" key="7">
    <source>
        <dbReference type="SAM" id="MobiDB-lite"/>
    </source>
</evidence>
<evidence type="ECO:0000256" key="2">
    <source>
        <dbReference type="ARBA" id="ARBA00012483"/>
    </source>
</evidence>
<feature type="active site" description="Glycyl thioester intermediate" evidence="6">
    <location>
        <position position="1012"/>
    </location>
</feature>
<dbReference type="OrthoDB" id="7022734at2"/>
<dbReference type="AlphaFoldDB" id="A0A085VQ87"/>
<keyword evidence="6" id="KW-0832">Ubl conjugation</keyword>
<evidence type="ECO:0000256" key="3">
    <source>
        <dbReference type="ARBA" id="ARBA00022614"/>
    </source>
</evidence>
<dbReference type="EC" id="2.3.2.27" evidence="2"/>
<dbReference type="InterPro" id="IPR001611">
    <property type="entry name" value="Leu-rich_rpt"/>
</dbReference>
<keyword evidence="6" id="KW-0833">Ubl conjugation pathway</keyword>
<evidence type="ECO:0000256" key="6">
    <source>
        <dbReference type="PROSITE-ProRule" id="PRU01398"/>
    </source>
</evidence>
<dbReference type="PANTHER" id="PTHR48051">
    <property type="match status" value="1"/>
</dbReference>
<dbReference type="InterPro" id="IPR050216">
    <property type="entry name" value="LRR_domain-containing"/>
</dbReference>
<dbReference type="PROSITE" id="PS51450">
    <property type="entry name" value="LRR"/>
    <property type="match status" value="1"/>
</dbReference>
<dbReference type="InterPro" id="IPR046673">
    <property type="entry name" value="ToxA_N"/>
</dbReference>
<organism evidence="9 10">
    <name type="scientific">Pseudomonas syringae</name>
    <dbReference type="NCBI Taxonomy" id="317"/>
    <lineage>
        <taxon>Bacteria</taxon>
        <taxon>Pseudomonadati</taxon>
        <taxon>Pseudomonadota</taxon>
        <taxon>Gammaproteobacteria</taxon>
        <taxon>Pseudomonadales</taxon>
        <taxon>Pseudomonadaceae</taxon>
        <taxon>Pseudomonas</taxon>
    </lineage>
</organism>
<dbReference type="RefSeq" id="WP_032626004.1">
    <property type="nucleotide sequence ID" value="NZ_JPQU01000017.1"/>
</dbReference>
<dbReference type="PROSITE" id="PS52053">
    <property type="entry name" value="NEL"/>
    <property type="match status" value="1"/>
</dbReference>
<dbReference type="InterPro" id="IPR032675">
    <property type="entry name" value="LRR_dom_sf"/>
</dbReference>
<feature type="region of interest" description="Disordered" evidence="7">
    <location>
        <begin position="475"/>
        <end position="495"/>
    </location>
</feature>
<dbReference type="Proteomes" id="UP000028631">
    <property type="component" value="Unassembled WGS sequence"/>
</dbReference>
<dbReference type="EMBL" id="JPQU01000017">
    <property type="protein sequence ID" value="KFE57600.1"/>
    <property type="molecule type" value="Genomic_DNA"/>
</dbReference>
<dbReference type="PANTHER" id="PTHR48051:SF54">
    <property type="entry name" value="LEUCINE-RICH REPEAT-CONTAINING PROTEIN"/>
    <property type="match status" value="1"/>
</dbReference>
<dbReference type="GO" id="GO:0005576">
    <property type="term" value="C:extracellular region"/>
    <property type="evidence" value="ECO:0007669"/>
    <property type="project" value="UniProtKB-UniRule"/>
</dbReference>
<dbReference type="InterPro" id="IPR029487">
    <property type="entry name" value="NEL_dom"/>
</dbReference>
<reference evidence="9 10" key="1">
    <citation type="submission" date="2014-07" db="EMBL/GenBank/DDBJ databases">
        <title>Draft Genome Sequences of Environmental Pseudomonas syringae strains.</title>
        <authorList>
            <person name="Baltrus D.A."/>
            <person name="Berge O."/>
            <person name="Morris C."/>
        </authorList>
    </citation>
    <scope>NUCLEOTIDE SEQUENCE [LARGE SCALE GENOMIC DNA]</scope>
    <source>
        <strain evidence="9 10">GAW0119</strain>
    </source>
</reference>
<dbReference type="GO" id="GO:0005737">
    <property type="term" value="C:cytoplasm"/>
    <property type="evidence" value="ECO:0007669"/>
    <property type="project" value="TreeGrafter"/>
</dbReference>
<evidence type="ECO:0000259" key="8">
    <source>
        <dbReference type="PROSITE" id="PS52053"/>
    </source>
</evidence>
<dbReference type="GO" id="GO:0061630">
    <property type="term" value="F:ubiquitin protein ligase activity"/>
    <property type="evidence" value="ECO:0007669"/>
    <property type="project" value="UniProtKB-EC"/>
</dbReference>
<dbReference type="Gene3D" id="3.80.10.10">
    <property type="entry name" value="Ribonuclease Inhibitor"/>
    <property type="match status" value="2"/>
</dbReference>
<keyword evidence="5" id="KW-0843">Virulence</keyword>
<dbReference type="Gene3D" id="1.20.58.360">
    <property type="entry name" value="Shigella T3SS effector IpaH defines"/>
    <property type="match status" value="1"/>
</dbReference>
<accession>A0A085VQ87</accession>
<dbReference type="PATRIC" id="fig|317.175.peg.699"/>
<evidence type="ECO:0000256" key="4">
    <source>
        <dbReference type="ARBA" id="ARBA00022737"/>
    </source>
</evidence>
<dbReference type="Pfam" id="PF20178">
    <property type="entry name" value="ToxA_N"/>
    <property type="match status" value="1"/>
</dbReference>
<comment type="caution">
    <text evidence="9">The sequence shown here is derived from an EMBL/GenBank/DDBJ whole genome shotgun (WGS) entry which is preliminary data.</text>
</comment>
<keyword evidence="6" id="KW-1035">Host cytoplasm</keyword>
<feature type="region of interest" description="Disordered" evidence="7">
    <location>
        <begin position="603"/>
        <end position="625"/>
    </location>
</feature>
<dbReference type="GO" id="GO:0016567">
    <property type="term" value="P:protein ubiquitination"/>
    <property type="evidence" value="ECO:0007669"/>
    <property type="project" value="InterPro"/>
</dbReference>
<evidence type="ECO:0000256" key="5">
    <source>
        <dbReference type="ARBA" id="ARBA00023026"/>
    </source>
</evidence>
<keyword evidence="4" id="KW-0677">Repeat</keyword>
<comment type="similarity">
    <text evidence="6">Belongs to the LRR-containing bacterial E3 ligase family.</text>
</comment>
<dbReference type="Pfam" id="PF14496">
    <property type="entry name" value="NEL"/>
    <property type="match status" value="1"/>
</dbReference>
<protein>
    <recommendedName>
        <fullName evidence="2">RING-type E3 ubiquitin transferase</fullName>
        <ecNumber evidence="2">2.3.2.27</ecNumber>
    </recommendedName>
</protein>
<comment type="catalytic activity">
    <reaction evidence="1">
        <text>S-ubiquitinyl-[E2 ubiquitin-conjugating enzyme]-L-cysteine + [acceptor protein]-L-lysine = [E2 ubiquitin-conjugating enzyme]-L-cysteine + N(6)-ubiquitinyl-[acceptor protein]-L-lysine.</text>
        <dbReference type="EC" id="2.3.2.27"/>
    </reaction>
</comment>
<proteinExistence type="inferred from homology"/>
<keyword evidence="10" id="KW-1185">Reference proteome</keyword>
<evidence type="ECO:0000313" key="9">
    <source>
        <dbReference type="EMBL" id="KFE57600.1"/>
    </source>
</evidence>
<keyword evidence="3" id="KW-0433">Leucine-rich repeat</keyword>
<evidence type="ECO:0000256" key="1">
    <source>
        <dbReference type="ARBA" id="ARBA00000900"/>
    </source>
</evidence>
<dbReference type="SUPFAM" id="SSF52058">
    <property type="entry name" value="L domain-like"/>
    <property type="match status" value="1"/>
</dbReference>